<keyword evidence="1" id="KW-0812">Transmembrane</keyword>
<proteinExistence type="predicted"/>
<feature type="transmembrane region" description="Helical" evidence="1">
    <location>
        <begin position="18"/>
        <end position="35"/>
    </location>
</feature>
<dbReference type="EMBL" id="ML145110">
    <property type="protein sequence ID" value="TBU59763.1"/>
    <property type="molecule type" value="Genomic_DNA"/>
</dbReference>
<dbReference type="AlphaFoldDB" id="A0A4Q9PYC7"/>
<protein>
    <submittedName>
        <fullName evidence="2">Uncharacterized protein</fullName>
    </submittedName>
</protein>
<accession>A0A4Q9PYC7</accession>
<evidence type="ECO:0000256" key="1">
    <source>
        <dbReference type="SAM" id="Phobius"/>
    </source>
</evidence>
<sequence length="76" mass="8469">MRAIRTGLMAYSPLASRTHLTLIGVLGGYALIYLYNMPLPEKARRVDVWKDHGCSGTVMRNDISSASMHSDTDRKT</sequence>
<keyword evidence="3" id="KW-1185">Reference proteome</keyword>
<keyword evidence="1" id="KW-1133">Transmembrane helix</keyword>
<evidence type="ECO:0000313" key="2">
    <source>
        <dbReference type="EMBL" id="TBU59763.1"/>
    </source>
</evidence>
<gene>
    <name evidence="2" type="ORF">BD310DRAFT_924136</name>
</gene>
<reference evidence="2 3" key="1">
    <citation type="submission" date="2019-01" db="EMBL/GenBank/DDBJ databases">
        <title>Draft genome sequences of three monokaryotic isolates of the white-rot basidiomycete fungus Dichomitus squalens.</title>
        <authorList>
            <consortium name="DOE Joint Genome Institute"/>
            <person name="Lopez S.C."/>
            <person name="Andreopoulos B."/>
            <person name="Pangilinan J."/>
            <person name="Lipzen A."/>
            <person name="Riley R."/>
            <person name="Ahrendt S."/>
            <person name="Ng V."/>
            <person name="Barry K."/>
            <person name="Daum C."/>
            <person name="Grigoriev I.V."/>
            <person name="Hilden K.S."/>
            <person name="Makela M.R."/>
            <person name="de Vries R.P."/>
        </authorList>
    </citation>
    <scope>NUCLEOTIDE SEQUENCE [LARGE SCALE GENOMIC DNA]</scope>
    <source>
        <strain evidence="2 3">CBS 464.89</strain>
    </source>
</reference>
<name>A0A4Q9PYC7_9APHY</name>
<dbReference type="Proteomes" id="UP000292082">
    <property type="component" value="Unassembled WGS sequence"/>
</dbReference>
<evidence type="ECO:0000313" key="3">
    <source>
        <dbReference type="Proteomes" id="UP000292082"/>
    </source>
</evidence>
<keyword evidence="1" id="KW-0472">Membrane</keyword>
<organism evidence="2 3">
    <name type="scientific">Dichomitus squalens</name>
    <dbReference type="NCBI Taxonomy" id="114155"/>
    <lineage>
        <taxon>Eukaryota</taxon>
        <taxon>Fungi</taxon>
        <taxon>Dikarya</taxon>
        <taxon>Basidiomycota</taxon>
        <taxon>Agaricomycotina</taxon>
        <taxon>Agaricomycetes</taxon>
        <taxon>Polyporales</taxon>
        <taxon>Polyporaceae</taxon>
        <taxon>Dichomitus</taxon>
    </lineage>
</organism>